<dbReference type="AlphaFoldDB" id="A0A815DGL3"/>
<dbReference type="Proteomes" id="UP000663852">
    <property type="component" value="Unassembled WGS sequence"/>
</dbReference>
<evidence type="ECO:0000313" key="5">
    <source>
        <dbReference type="EMBL" id="CAF1298046.1"/>
    </source>
</evidence>
<keyword evidence="2" id="KW-0863">Zinc-finger</keyword>
<gene>
    <name evidence="5" type="ORF">EDS130_LOCUS30449</name>
    <name evidence="4" type="ORF">XAT740_LOCUS17316</name>
</gene>
<keyword evidence="1" id="KW-0479">Metal-binding</keyword>
<sequence length="329" mass="38159">MVINVAFTNVVGKTIQTQLPDDFTFDDFKKVVVDKIDHDAVEHYRFIANNKDLCLDNKDEFTKRKHLIKNGGNIFLLRRMHGGGHVEAAILIDIIIEELPGELPKLRMQSGECVVCLDEKPCMTLCCSVICLTCFPRYFKENDLRVRCMICPQEVPYSQFFVTRDFIRALESLNEIRELMKHIDCQICHCGALVVNETLYAQQTCQNCRRIFCFFCNKDWKDGPEPRHNQLFTCGVNCDYDMKLNYDLVPYVQNKEIEIPNSRVCTKCFNVGGYDGKCKYHKCVVCKHTFCFLCLAPKNQCEKTPNSIREVCTTVKRQDFTMFPRITKS</sequence>
<dbReference type="InterPro" id="IPR031127">
    <property type="entry name" value="E3_UB_ligase_RBR"/>
</dbReference>
<dbReference type="OrthoDB" id="419317at2759"/>
<dbReference type="Proteomes" id="UP000663828">
    <property type="component" value="Unassembled WGS sequence"/>
</dbReference>
<proteinExistence type="predicted"/>
<organism evidence="5 7">
    <name type="scientific">Adineta ricciae</name>
    <name type="common">Rotifer</name>
    <dbReference type="NCBI Taxonomy" id="249248"/>
    <lineage>
        <taxon>Eukaryota</taxon>
        <taxon>Metazoa</taxon>
        <taxon>Spiralia</taxon>
        <taxon>Gnathifera</taxon>
        <taxon>Rotifera</taxon>
        <taxon>Eurotatoria</taxon>
        <taxon>Bdelloidea</taxon>
        <taxon>Adinetida</taxon>
        <taxon>Adinetidae</taxon>
        <taxon>Adineta</taxon>
    </lineage>
</organism>
<dbReference type="InterPro" id="IPR017907">
    <property type="entry name" value="Znf_RING_CS"/>
</dbReference>
<dbReference type="PANTHER" id="PTHR11685">
    <property type="entry name" value="RBR FAMILY RING FINGER AND IBR DOMAIN-CONTAINING"/>
    <property type="match status" value="1"/>
</dbReference>
<evidence type="ECO:0000313" key="7">
    <source>
        <dbReference type="Proteomes" id="UP000663852"/>
    </source>
</evidence>
<dbReference type="GO" id="GO:0004842">
    <property type="term" value="F:ubiquitin-protein transferase activity"/>
    <property type="evidence" value="ECO:0007669"/>
    <property type="project" value="InterPro"/>
</dbReference>
<reference evidence="5" key="1">
    <citation type="submission" date="2021-02" db="EMBL/GenBank/DDBJ databases">
        <authorList>
            <person name="Nowell W R."/>
        </authorList>
    </citation>
    <scope>NUCLEOTIDE SEQUENCE</scope>
</reference>
<protein>
    <submittedName>
        <fullName evidence="5">Uncharacterized protein</fullName>
    </submittedName>
</protein>
<dbReference type="GO" id="GO:0016567">
    <property type="term" value="P:protein ubiquitination"/>
    <property type="evidence" value="ECO:0007669"/>
    <property type="project" value="InterPro"/>
</dbReference>
<dbReference type="PROSITE" id="PS00518">
    <property type="entry name" value="ZF_RING_1"/>
    <property type="match status" value="1"/>
</dbReference>
<dbReference type="SUPFAM" id="SSF57850">
    <property type="entry name" value="RING/U-box"/>
    <property type="match status" value="1"/>
</dbReference>
<evidence type="ECO:0000256" key="1">
    <source>
        <dbReference type="ARBA" id="ARBA00022723"/>
    </source>
</evidence>
<evidence type="ECO:0000256" key="3">
    <source>
        <dbReference type="ARBA" id="ARBA00022833"/>
    </source>
</evidence>
<keyword evidence="3" id="KW-0862">Zinc</keyword>
<dbReference type="EMBL" id="CAJNOR010001126">
    <property type="protein sequence ID" value="CAF1080918.1"/>
    <property type="molecule type" value="Genomic_DNA"/>
</dbReference>
<dbReference type="GO" id="GO:0008270">
    <property type="term" value="F:zinc ion binding"/>
    <property type="evidence" value="ECO:0007669"/>
    <property type="project" value="UniProtKB-KW"/>
</dbReference>
<accession>A0A815DGL3</accession>
<comment type="caution">
    <text evidence="5">The sequence shown here is derived from an EMBL/GenBank/DDBJ whole genome shotgun (WGS) entry which is preliminary data.</text>
</comment>
<evidence type="ECO:0000256" key="2">
    <source>
        <dbReference type="ARBA" id="ARBA00022771"/>
    </source>
</evidence>
<evidence type="ECO:0000313" key="6">
    <source>
        <dbReference type="Proteomes" id="UP000663828"/>
    </source>
</evidence>
<keyword evidence="6" id="KW-1185">Reference proteome</keyword>
<dbReference type="EMBL" id="CAJNOJ010000214">
    <property type="protein sequence ID" value="CAF1298046.1"/>
    <property type="molecule type" value="Genomic_DNA"/>
</dbReference>
<evidence type="ECO:0000313" key="4">
    <source>
        <dbReference type="EMBL" id="CAF1080918.1"/>
    </source>
</evidence>
<name>A0A815DGL3_ADIRI</name>